<dbReference type="AlphaFoldDB" id="A0A9N9H5U3"/>
<organism evidence="1 2">
    <name type="scientific">Diversispora eburnea</name>
    <dbReference type="NCBI Taxonomy" id="1213867"/>
    <lineage>
        <taxon>Eukaryota</taxon>
        <taxon>Fungi</taxon>
        <taxon>Fungi incertae sedis</taxon>
        <taxon>Mucoromycota</taxon>
        <taxon>Glomeromycotina</taxon>
        <taxon>Glomeromycetes</taxon>
        <taxon>Diversisporales</taxon>
        <taxon>Diversisporaceae</taxon>
        <taxon>Diversispora</taxon>
    </lineage>
</organism>
<protein>
    <submittedName>
        <fullName evidence="1">7973_t:CDS:1</fullName>
    </submittedName>
</protein>
<evidence type="ECO:0000313" key="1">
    <source>
        <dbReference type="EMBL" id="CAG8660880.1"/>
    </source>
</evidence>
<comment type="caution">
    <text evidence="1">The sequence shown here is derived from an EMBL/GenBank/DDBJ whole genome shotgun (WGS) entry which is preliminary data.</text>
</comment>
<evidence type="ECO:0000313" key="2">
    <source>
        <dbReference type="Proteomes" id="UP000789706"/>
    </source>
</evidence>
<sequence>MSSEQNYPGYEALRTYLTRSRDKSFWGFLHRCRDTIVATTSATSFWRDLNNSWCERFLEEAKKILNSNGLEDK</sequence>
<feature type="non-terminal residue" evidence="1">
    <location>
        <position position="73"/>
    </location>
</feature>
<reference evidence="1" key="1">
    <citation type="submission" date="2021-06" db="EMBL/GenBank/DDBJ databases">
        <authorList>
            <person name="Kallberg Y."/>
            <person name="Tangrot J."/>
            <person name="Rosling A."/>
        </authorList>
    </citation>
    <scope>NUCLEOTIDE SEQUENCE</scope>
    <source>
        <strain evidence="1">AZ414A</strain>
    </source>
</reference>
<dbReference type="EMBL" id="CAJVPK010008430">
    <property type="protein sequence ID" value="CAG8660880.1"/>
    <property type="molecule type" value="Genomic_DNA"/>
</dbReference>
<name>A0A9N9H5U3_9GLOM</name>
<accession>A0A9N9H5U3</accession>
<keyword evidence="2" id="KW-1185">Reference proteome</keyword>
<dbReference type="OrthoDB" id="2409494at2759"/>
<gene>
    <name evidence="1" type="ORF">DEBURN_LOCUS11753</name>
</gene>
<proteinExistence type="predicted"/>
<dbReference type="Proteomes" id="UP000789706">
    <property type="component" value="Unassembled WGS sequence"/>
</dbReference>